<comment type="miscellaneous">
    <text evidence="9">Carbon 2 of the heme B porphyrin ring is defined according to the Fischer nomenclature.</text>
</comment>
<dbReference type="OrthoDB" id="9814417at2"/>
<evidence type="ECO:0000256" key="6">
    <source>
        <dbReference type="ARBA" id="ARBA00023133"/>
    </source>
</evidence>
<evidence type="ECO:0000256" key="8">
    <source>
        <dbReference type="ARBA" id="ARBA00047690"/>
    </source>
</evidence>
<evidence type="ECO:0000313" key="10">
    <source>
        <dbReference type="EMBL" id="RBP47507.1"/>
    </source>
</evidence>
<keyword evidence="4 9" id="KW-0812">Transmembrane</keyword>
<dbReference type="RefSeq" id="WP_113956436.1">
    <property type="nucleotide sequence ID" value="NZ_QNRR01000001.1"/>
</dbReference>
<evidence type="ECO:0000256" key="3">
    <source>
        <dbReference type="ARBA" id="ARBA00022679"/>
    </source>
</evidence>
<comment type="function">
    <text evidence="9">Converts heme B (protoheme IX) to heme O by substitution of the vinyl group on carbon 2 of heme B porphyrin ring with a hydroxyethyl farnesyl side group.</text>
</comment>
<dbReference type="EMBL" id="QNRR01000001">
    <property type="protein sequence ID" value="RBP47507.1"/>
    <property type="molecule type" value="Genomic_DNA"/>
</dbReference>
<evidence type="ECO:0000256" key="2">
    <source>
        <dbReference type="ARBA" id="ARBA00022475"/>
    </source>
</evidence>
<proteinExistence type="inferred from homology"/>
<dbReference type="CDD" id="cd13957">
    <property type="entry name" value="PT_UbiA_Cox10"/>
    <property type="match status" value="1"/>
</dbReference>
<feature type="transmembrane region" description="Helical" evidence="9">
    <location>
        <begin position="259"/>
        <end position="279"/>
    </location>
</feature>
<dbReference type="InterPro" id="IPR006369">
    <property type="entry name" value="Protohaem_IX_farnesylTrfase"/>
</dbReference>
<dbReference type="GO" id="GO:0005886">
    <property type="term" value="C:plasma membrane"/>
    <property type="evidence" value="ECO:0007669"/>
    <property type="project" value="UniProtKB-SubCell"/>
</dbReference>
<dbReference type="Pfam" id="PF01040">
    <property type="entry name" value="UbiA"/>
    <property type="match status" value="1"/>
</dbReference>
<name>A0A366HTU3_9BACT</name>
<feature type="transmembrane region" description="Helical" evidence="9">
    <location>
        <begin position="96"/>
        <end position="116"/>
    </location>
</feature>
<comment type="caution">
    <text evidence="10">The sequence shown here is derived from an EMBL/GenBank/DDBJ whole genome shotgun (WGS) entry which is preliminary data.</text>
</comment>
<protein>
    <recommendedName>
        <fullName evidence="9">Protoheme IX farnesyltransferase</fullName>
        <ecNumber evidence="9">2.5.1.141</ecNumber>
    </recommendedName>
    <alternativeName>
        <fullName evidence="9">Heme B farnesyltransferase</fullName>
    </alternativeName>
    <alternativeName>
        <fullName evidence="9">Heme O synthase</fullName>
    </alternativeName>
</protein>
<keyword evidence="5 9" id="KW-1133">Transmembrane helix</keyword>
<feature type="transmembrane region" description="Helical" evidence="9">
    <location>
        <begin position="291"/>
        <end position="310"/>
    </location>
</feature>
<dbReference type="EC" id="2.5.1.141" evidence="9"/>
<dbReference type="PANTHER" id="PTHR43448">
    <property type="entry name" value="PROTOHEME IX FARNESYLTRANSFERASE, MITOCHONDRIAL"/>
    <property type="match status" value="1"/>
</dbReference>
<dbReference type="NCBIfam" id="TIGR01473">
    <property type="entry name" value="cyoE_ctaB"/>
    <property type="match status" value="1"/>
</dbReference>
<keyword evidence="2 9" id="KW-1003">Cell membrane</keyword>
<organism evidence="10 11">
    <name type="scientific">Roseimicrobium gellanilyticum</name>
    <dbReference type="NCBI Taxonomy" id="748857"/>
    <lineage>
        <taxon>Bacteria</taxon>
        <taxon>Pseudomonadati</taxon>
        <taxon>Verrucomicrobiota</taxon>
        <taxon>Verrucomicrobiia</taxon>
        <taxon>Verrucomicrobiales</taxon>
        <taxon>Verrucomicrobiaceae</taxon>
        <taxon>Roseimicrobium</taxon>
    </lineage>
</organism>
<sequence>MTETETTSSNTAPSPGTMKDIMVLTKFRLSAMVIVTTFVGFWLNSHGPLNWWLLVHTILGSTLAAFGAAVFNQLMEIDVDKRMKRTADRPLPSRRMEPGAAFAIGWLLSAFAIIHLVKMVNLEAATLCAMTLAVYLFIYTPMKQQSAWNTIVGAVSGALPPLIGWAGAAGQPAESDPYFRWQIIVSPGAIYLFLLLFLWQLPHFLAINWMYRDEYRKGGFVMWANDDDTGAKTSRLAFLFSICTVVAAFLPALTGQTGFWFLPAACVINGALLWLAWKFLKTPDRPTARKLFFYTLMHLPLLLGVSMAFWKRL</sequence>
<dbReference type="InterPro" id="IPR044878">
    <property type="entry name" value="UbiA_sf"/>
</dbReference>
<evidence type="ECO:0000256" key="9">
    <source>
        <dbReference type="HAMAP-Rule" id="MF_00154"/>
    </source>
</evidence>
<comment type="catalytic activity">
    <reaction evidence="8 9">
        <text>heme b + (2E,6E)-farnesyl diphosphate + H2O = Fe(II)-heme o + diphosphate</text>
        <dbReference type="Rhea" id="RHEA:28070"/>
        <dbReference type="ChEBI" id="CHEBI:15377"/>
        <dbReference type="ChEBI" id="CHEBI:33019"/>
        <dbReference type="ChEBI" id="CHEBI:60344"/>
        <dbReference type="ChEBI" id="CHEBI:60530"/>
        <dbReference type="ChEBI" id="CHEBI:175763"/>
        <dbReference type="EC" id="2.5.1.141"/>
    </reaction>
</comment>
<comment type="similarity">
    <text evidence="9">Belongs to the UbiA prenyltransferase family. Protoheme IX farnesyltransferase subfamily.</text>
</comment>
<dbReference type="Proteomes" id="UP000253426">
    <property type="component" value="Unassembled WGS sequence"/>
</dbReference>
<dbReference type="UniPathway" id="UPA00834">
    <property type="reaction ID" value="UER00712"/>
</dbReference>
<feature type="transmembrane region" description="Helical" evidence="9">
    <location>
        <begin position="51"/>
        <end position="75"/>
    </location>
</feature>
<keyword evidence="3 9" id="KW-0808">Transferase</keyword>
<comment type="subcellular location">
    <subcellularLocation>
        <location evidence="9">Cell membrane</location>
        <topology evidence="9">Multi-pass membrane protein</topology>
    </subcellularLocation>
    <subcellularLocation>
        <location evidence="1">Membrane</location>
        <topology evidence="1">Multi-pass membrane protein</topology>
    </subcellularLocation>
</comment>
<keyword evidence="6 9" id="KW-0350">Heme biosynthesis</keyword>
<keyword evidence="11" id="KW-1185">Reference proteome</keyword>
<dbReference type="Gene3D" id="1.10.357.140">
    <property type="entry name" value="UbiA prenyltransferase"/>
    <property type="match status" value="1"/>
</dbReference>
<feature type="transmembrane region" description="Helical" evidence="9">
    <location>
        <begin position="122"/>
        <end position="140"/>
    </location>
</feature>
<feature type="transmembrane region" description="Helical" evidence="9">
    <location>
        <begin position="236"/>
        <end position="253"/>
    </location>
</feature>
<dbReference type="GO" id="GO:0048034">
    <property type="term" value="P:heme O biosynthetic process"/>
    <property type="evidence" value="ECO:0007669"/>
    <property type="project" value="UniProtKB-UniRule"/>
</dbReference>
<evidence type="ECO:0000256" key="4">
    <source>
        <dbReference type="ARBA" id="ARBA00022692"/>
    </source>
</evidence>
<keyword evidence="7 9" id="KW-0472">Membrane</keyword>
<evidence type="ECO:0000313" key="11">
    <source>
        <dbReference type="Proteomes" id="UP000253426"/>
    </source>
</evidence>
<feature type="transmembrane region" description="Helical" evidence="9">
    <location>
        <begin position="188"/>
        <end position="211"/>
    </location>
</feature>
<evidence type="ECO:0000256" key="7">
    <source>
        <dbReference type="ARBA" id="ARBA00023136"/>
    </source>
</evidence>
<dbReference type="InterPro" id="IPR000537">
    <property type="entry name" value="UbiA_prenyltransferase"/>
</dbReference>
<dbReference type="GO" id="GO:0006784">
    <property type="term" value="P:heme A biosynthetic process"/>
    <property type="evidence" value="ECO:0007669"/>
    <property type="project" value="TreeGrafter"/>
</dbReference>
<feature type="transmembrane region" description="Helical" evidence="9">
    <location>
        <begin position="27"/>
        <end position="45"/>
    </location>
</feature>
<comment type="pathway">
    <text evidence="9">Porphyrin-containing compound metabolism; heme O biosynthesis; heme O from protoheme: step 1/1.</text>
</comment>
<evidence type="ECO:0000256" key="1">
    <source>
        <dbReference type="ARBA" id="ARBA00004141"/>
    </source>
</evidence>
<evidence type="ECO:0000256" key="5">
    <source>
        <dbReference type="ARBA" id="ARBA00022989"/>
    </source>
</evidence>
<dbReference type="HAMAP" id="MF_00154">
    <property type="entry name" value="CyoE_CtaB"/>
    <property type="match status" value="1"/>
</dbReference>
<dbReference type="GO" id="GO:0008495">
    <property type="term" value="F:protoheme IX farnesyltransferase activity"/>
    <property type="evidence" value="ECO:0007669"/>
    <property type="project" value="UniProtKB-UniRule"/>
</dbReference>
<accession>A0A366HTU3</accession>
<gene>
    <name evidence="9" type="primary">ctaB</name>
    <name evidence="10" type="ORF">DES53_101304</name>
</gene>
<feature type="transmembrane region" description="Helical" evidence="9">
    <location>
        <begin position="147"/>
        <end position="168"/>
    </location>
</feature>
<dbReference type="PANTHER" id="PTHR43448:SF2">
    <property type="entry name" value="PROTOHEME IX FARNESYLTRANSFERASE, MITOCHONDRIAL"/>
    <property type="match status" value="1"/>
</dbReference>
<reference evidence="10 11" key="1">
    <citation type="submission" date="2018-06" db="EMBL/GenBank/DDBJ databases">
        <title>Genomic Encyclopedia of Type Strains, Phase IV (KMG-IV): sequencing the most valuable type-strain genomes for metagenomic binning, comparative biology and taxonomic classification.</title>
        <authorList>
            <person name="Goeker M."/>
        </authorList>
    </citation>
    <scope>NUCLEOTIDE SEQUENCE [LARGE SCALE GENOMIC DNA]</scope>
    <source>
        <strain evidence="10 11">DSM 25532</strain>
    </source>
</reference>
<dbReference type="AlphaFoldDB" id="A0A366HTU3"/>